<evidence type="ECO:0000313" key="2">
    <source>
        <dbReference type="EMBL" id="CAE0471338.1"/>
    </source>
</evidence>
<keyword evidence="1" id="KW-1133">Transmembrane helix</keyword>
<proteinExistence type="predicted"/>
<dbReference type="InterPro" id="IPR010721">
    <property type="entry name" value="UstE-like"/>
</dbReference>
<dbReference type="AlphaFoldDB" id="A0A7S3QB58"/>
<evidence type="ECO:0008006" key="3">
    <source>
        <dbReference type="Google" id="ProtNLM"/>
    </source>
</evidence>
<sequence length="311" mass="35378">MSQELTILGISAAVTAGIQVCGFAVAYALQTEKFYDILGGINFLALGIYSAIDGNSEEDPWVENPRKIAATAVFCASRSWLLMFLAWRAHDRGGDSRFDEVKDKFFMFFFFWMFQGIWVFAISLPILMINGSDKPYDGFSVLDYVCIVAFALAVIVEVAADLQKAIWVKKGREGVFCTTGVWFFSRHPNYFGEILQWWAAFGIAFGSGIGWSDAQWWTTIISPLVTMQILLNTGSTGVMQANGTRSLKRYYDRCPEEYKAYRESTSILIPFIGYKSVPMFLKRTIFFDFKRYEYQPETEQDVKIDVAYNSL</sequence>
<dbReference type="PANTHER" id="PTHR32251">
    <property type="entry name" value="3-OXO-5-ALPHA-STEROID 4-DEHYDROGENASE"/>
    <property type="match status" value="1"/>
</dbReference>
<protein>
    <recommendedName>
        <fullName evidence="3">Steroid 5-alpha reductase C-terminal domain-containing protein</fullName>
    </recommendedName>
</protein>
<reference evidence="2" key="1">
    <citation type="submission" date="2021-01" db="EMBL/GenBank/DDBJ databases">
        <authorList>
            <person name="Corre E."/>
            <person name="Pelletier E."/>
            <person name="Niang G."/>
            <person name="Scheremetjew M."/>
            <person name="Finn R."/>
            <person name="Kale V."/>
            <person name="Holt S."/>
            <person name="Cochrane G."/>
            <person name="Meng A."/>
            <person name="Brown T."/>
            <person name="Cohen L."/>
        </authorList>
    </citation>
    <scope>NUCLEOTIDE SEQUENCE</scope>
    <source>
        <strain evidence="2">MM31A-1</strain>
    </source>
</reference>
<accession>A0A7S3QB58</accession>
<evidence type="ECO:0000256" key="1">
    <source>
        <dbReference type="SAM" id="Phobius"/>
    </source>
</evidence>
<gene>
    <name evidence="2" type="ORF">CDEB00056_LOCUS16191</name>
</gene>
<feature type="transmembrane region" description="Helical" evidence="1">
    <location>
        <begin position="108"/>
        <end position="129"/>
    </location>
</feature>
<feature type="transmembrane region" description="Helical" evidence="1">
    <location>
        <begin position="141"/>
        <end position="160"/>
    </location>
</feature>
<feature type="transmembrane region" description="Helical" evidence="1">
    <location>
        <begin position="68"/>
        <end position="87"/>
    </location>
</feature>
<dbReference type="PANTHER" id="PTHR32251:SF15">
    <property type="entry name" value="3-OXO-5-ALPHA-STEROID 4-DEHYDROGENASE (DUF1295)"/>
    <property type="match status" value="1"/>
</dbReference>
<dbReference type="GO" id="GO:0016020">
    <property type="term" value="C:membrane"/>
    <property type="evidence" value="ECO:0007669"/>
    <property type="project" value="TreeGrafter"/>
</dbReference>
<dbReference type="EMBL" id="HBIO01021046">
    <property type="protein sequence ID" value="CAE0471338.1"/>
    <property type="molecule type" value="Transcribed_RNA"/>
</dbReference>
<keyword evidence="1" id="KW-0812">Transmembrane</keyword>
<feature type="transmembrane region" description="Helical" evidence="1">
    <location>
        <begin position="34"/>
        <end position="52"/>
    </location>
</feature>
<name>A0A7S3QB58_9STRA</name>
<dbReference type="Gene3D" id="1.20.120.1630">
    <property type="match status" value="1"/>
</dbReference>
<feature type="transmembrane region" description="Helical" evidence="1">
    <location>
        <begin position="6"/>
        <end position="27"/>
    </location>
</feature>
<keyword evidence="1" id="KW-0472">Membrane</keyword>
<organism evidence="2">
    <name type="scientific">Chaetoceros debilis</name>
    <dbReference type="NCBI Taxonomy" id="122233"/>
    <lineage>
        <taxon>Eukaryota</taxon>
        <taxon>Sar</taxon>
        <taxon>Stramenopiles</taxon>
        <taxon>Ochrophyta</taxon>
        <taxon>Bacillariophyta</taxon>
        <taxon>Coscinodiscophyceae</taxon>
        <taxon>Chaetocerotophycidae</taxon>
        <taxon>Chaetocerotales</taxon>
        <taxon>Chaetocerotaceae</taxon>
        <taxon>Chaetoceros</taxon>
    </lineage>
</organism>
<dbReference type="Pfam" id="PF06966">
    <property type="entry name" value="DUF1295"/>
    <property type="match status" value="1"/>
</dbReference>